<organism evidence="2 3">
    <name type="scientific">Cronartium quercuum f. sp. fusiforme G11</name>
    <dbReference type="NCBI Taxonomy" id="708437"/>
    <lineage>
        <taxon>Eukaryota</taxon>
        <taxon>Fungi</taxon>
        <taxon>Dikarya</taxon>
        <taxon>Basidiomycota</taxon>
        <taxon>Pucciniomycotina</taxon>
        <taxon>Pucciniomycetes</taxon>
        <taxon>Pucciniales</taxon>
        <taxon>Coleosporiaceae</taxon>
        <taxon>Cronartium</taxon>
    </lineage>
</organism>
<dbReference type="EMBL" id="MU167224">
    <property type="protein sequence ID" value="KAG0149833.1"/>
    <property type="molecule type" value="Genomic_DNA"/>
</dbReference>
<dbReference type="Gene3D" id="2.120.10.30">
    <property type="entry name" value="TolB, C-terminal domain"/>
    <property type="match status" value="1"/>
</dbReference>
<dbReference type="InterPro" id="IPR011042">
    <property type="entry name" value="6-blade_b-propeller_TolB-like"/>
</dbReference>
<proteinExistence type="predicted"/>
<name>A0A9P6NPI3_9BASI</name>
<protein>
    <submittedName>
        <fullName evidence="2">Uncharacterized protein</fullName>
    </submittedName>
</protein>
<keyword evidence="3" id="KW-1185">Reference proteome</keyword>
<accession>A0A9P6NPI3</accession>
<gene>
    <name evidence="2" type="ORF">CROQUDRAFT_668950</name>
</gene>
<dbReference type="AlphaFoldDB" id="A0A9P6NPI3"/>
<reference evidence="2" key="1">
    <citation type="submission" date="2013-11" db="EMBL/GenBank/DDBJ databases">
        <title>Genome sequence of the fusiform rust pathogen reveals effectors for host alternation and coevolution with pine.</title>
        <authorList>
            <consortium name="DOE Joint Genome Institute"/>
            <person name="Smith K."/>
            <person name="Pendleton A."/>
            <person name="Kubisiak T."/>
            <person name="Anderson C."/>
            <person name="Salamov A."/>
            <person name="Aerts A."/>
            <person name="Riley R."/>
            <person name="Clum A."/>
            <person name="Lindquist E."/>
            <person name="Ence D."/>
            <person name="Campbell M."/>
            <person name="Kronenberg Z."/>
            <person name="Feau N."/>
            <person name="Dhillon B."/>
            <person name="Hamelin R."/>
            <person name="Burleigh J."/>
            <person name="Smith J."/>
            <person name="Yandell M."/>
            <person name="Nelson C."/>
            <person name="Grigoriev I."/>
            <person name="Davis J."/>
        </authorList>
    </citation>
    <scope>NUCLEOTIDE SEQUENCE</scope>
    <source>
        <strain evidence="2">G11</strain>
    </source>
</reference>
<feature type="chain" id="PRO_5040288918" evidence="1">
    <location>
        <begin position="30"/>
        <end position="421"/>
    </location>
</feature>
<comment type="caution">
    <text evidence="2">The sequence shown here is derived from an EMBL/GenBank/DDBJ whole genome shotgun (WGS) entry which is preliminary data.</text>
</comment>
<evidence type="ECO:0000313" key="2">
    <source>
        <dbReference type="EMBL" id="KAG0149833.1"/>
    </source>
</evidence>
<sequence length="421" mass="46932">MLRSASRPARYGALSFVALLVGLWLRSSSKRSLSDGPTWKSFLATASCGVFNHTLEPDKESLKYCEDIVHWESASLVIASCDPGRRDWNTVMGPLRNPNPRGKLYIYHLDRPQPTTTTTTTSSLPNLYTSTLRHFPANQDFHPLGLELFVHHSQAARLFVVNHRRDRSVVEVFELSVPDGQTKLDLTWSRTLTHPLLNTPNSIVALSPTSLLITNDHLINRRTGWPLGALLHTLETLTRFPGGNVISLDFDDNNGEEKGAVEIRWLAFANGIVLTRDRTTLVIASSITRQIFFYHVKPVSGNRLTFEYASARKLSFGPDNLSLDQEDELVVAGHPSAPKLFLWVYDEKHFAPAGSAIAHLDLKQGKEAGVRMVFEDTGDFFASSSTGLMLKEQGGRRRRLIASGLYHTGLLECVEEDVKVS</sequence>
<dbReference type="SUPFAM" id="SSF63829">
    <property type="entry name" value="Calcium-dependent phosphotriesterase"/>
    <property type="match status" value="1"/>
</dbReference>
<feature type="signal peptide" evidence="1">
    <location>
        <begin position="1"/>
        <end position="29"/>
    </location>
</feature>
<dbReference type="OrthoDB" id="5307922at2759"/>
<dbReference type="PANTHER" id="PTHR11799">
    <property type="entry name" value="PARAOXONASE"/>
    <property type="match status" value="1"/>
</dbReference>
<keyword evidence="1" id="KW-0732">Signal</keyword>
<dbReference type="Proteomes" id="UP000886653">
    <property type="component" value="Unassembled WGS sequence"/>
</dbReference>
<dbReference type="InterPro" id="IPR051288">
    <property type="entry name" value="Serum_paraoxonase/arylesterase"/>
</dbReference>
<dbReference type="PANTHER" id="PTHR11799:SF30">
    <property type="entry name" value="SERUM PARAOXONASE_ARYLESTERASE 2"/>
    <property type="match status" value="1"/>
</dbReference>
<evidence type="ECO:0000313" key="3">
    <source>
        <dbReference type="Proteomes" id="UP000886653"/>
    </source>
</evidence>
<evidence type="ECO:0000256" key="1">
    <source>
        <dbReference type="SAM" id="SignalP"/>
    </source>
</evidence>